<feature type="transmembrane region" description="Helical" evidence="2">
    <location>
        <begin position="756"/>
        <end position="774"/>
    </location>
</feature>
<keyword evidence="2" id="KW-0472">Membrane</keyword>
<feature type="transmembrane region" description="Helical" evidence="2">
    <location>
        <begin position="123"/>
        <end position="144"/>
    </location>
</feature>
<feature type="transmembrane region" description="Helical" evidence="2">
    <location>
        <begin position="447"/>
        <end position="466"/>
    </location>
</feature>
<dbReference type="AlphaFoldDB" id="A0A852V7K8"/>
<feature type="transmembrane region" description="Helical" evidence="2">
    <location>
        <begin position="516"/>
        <end position="537"/>
    </location>
</feature>
<feature type="compositionally biased region" description="Gly residues" evidence="1">
    <location>
        <begin position="90"/>
        <end position="108"/>
    </location>
</feature>
<feature type="transmembrane region" description="Helical" evidence="2">
    <location>
        <begin position="583"/>
        <end position="602"/>
    </location>
</feature>
<organism evidence="3 4">
    <name type="scientific">Streptosporangium sandarakinum</name>
    <dbReference type="NCBI Taxonomy" id="1260955"/>
    <lineage>
        <taxon>Bacteria</taxon>
        <taxon>Bacillati</taxon>
        <taxon>Actinomycetota</taxon>
        <taxon>Actinomycetes</taxon>
        <taxon>Streptosporangiales</taxon>
        <taxon>Streptosporangiaceae</taxon>
        <taxon>Streptosporangium</taxon>
    </lineage>
</organism>
<feature type="transmembrane region" description="Helical" evidence="2">
    <location>
        <begin position="608"/>
        <end position="627"/>
    </location>
</feature>
<feature type="region of interest" description="Disordered" evidence="1">
    <location>
        <begin position="287"/>
        <end position="373"/>
    </location>
</feature>
<evidence type="ECO:0000313" key="4">
    <source>
        <dbReference type="Proteomes" id="UP000576393"/>
    </source>
</evidence>
<feature type="transmembrane region" description="Helical" evidence="2">
    <location>
        <begin position="214"/>
        <end position="232"/>
    </location>
</feature>
<keyword evidence="4" id="KW-1185">Reference proteome</keyword>
<gene>
    <name evidence="3" type="ORF">HDA43_005325</name>
</gene>
<keyword evidence="2" id="KW-0812">Transmembrane</keyword>
<feature type="transmembrane region" description="Helical" evidence="2">
    <location>
        <begin position="836"/>
        <end position="853"/>
    </location>
</feature>
<feature type="transmembrane region" description="Helical" evidence="2">
    <location>
        <begin position="812"/>
        <end position="830"/>
    </location>
</feature>
<accession>A0A852V7K8</accession>
<dbReference type="EMBL" id="JACCCO010000002">
    <property type="protein sequence ID" value="NYF43124.1"/>
    <property type="molecule type" value="Genomic_DNA"/>
</dbReference>
<feature type="transmembrane region" description="Helical" evidence="2">
    <location>
        <begin position="698"/>
        <end position="719"/>
    </location>
</feature>
<feature type="region of interest" description="Disordered" evidence="1">
    <location>
        <begin position="82"/>
        <end position="114"/>
    </location>
</feature>
<feature type="transmembrane region" description="Helical" evidence="2">
    <location>
        <begin position="942"/>
        <end position="961"/>
    </location>
</feature>
<feature type="transmembrane region" description="Helical" evidence="2">
    <location>
        <begin position="378"/>
        <end position="404"/>
    </location>
</feature>
<name>A0A852V7K8_9ACTN</name>
<feature type="transmembrane region" description="Helical" evidence="2">
    <location>
        <begin position="914"/>
        <end position="936"/>
    </location>
</feature>
<protein>
    <recommendedName>
        <fullName evidence="5">DUF2157 domain-containing protein</fullName>
    </recommendedName>
</protein>
<sequence length="977" mass="97318">MPDLTPPPGARRPLGTGCPECDAPIDATYDRCPRCALPLRGPVATQLWHVDRALADLRAKEAELLERRGGLLARLRAEHAPAAGPAPAGFPGGPIGPDGPGGSDGPGGPAAPRRDFSPRAVQNLLLTLGGLLLVVAAVAFTVVNWGRIGIGGRAAILAGFTALTLAAPRLLVRRSLVTTAETVAMLGVALLLLDGYAVRRVGLAGAADLAGRDYAALLSAVVALAMAGYSRLLPLRLPLPVAIGFAQLPLPLLFVHGVDVRSTAALVVTAAIDAVLVGLFARGARGPASVPGTAPKAHGPRPEAHGPRPEAHDPRPEAHDPRPEAHDPRPWAGDPRPEAGDPRSEVHGPGPETGDPVPGAGGPAPGTRGSGLGAGGRWARVTASACFGLAWAAAALCGFLHTSFGVPASPALPGGTAAGLTGGTLLVVLAVIGVAVAVRLGAPARTVLAAASALAAAVGLAAPLRTLLPGEWWAVSQVTAALVVAAVALYLPGPVNARIRRAAGTPVRGGVRIRPAAAVSAGLLAGLVAVPVLAAGIHGFYHPLARPWAPPVEHVRQHPSLVVLAVLTVVALAAFRGRAAGRVGALAAASAAGPVVPAALAASAAPPYGVEVALLVAGIVPAAWAAARGRDDGTASAAGAPRAIGAAGVAGAAGALWAGSMAVSWALAAESATLAALPAVAAIGAAVAAAGRESAVRAGAAGVATLLLGGEALAAGLAAGWPVRYAAFGALTVACAAAVVAGRLRRSVFAAGVEAAGYALAAAGLILAVTGSLPEAVGSTGSGADLPVMALACAVVGVLMAGTALRADRRQAGYVGTGFLLVAFWLRLLAWDVSVIEAYTVPFALVLVAFGRWRARGARISSWSAYGTGLATGLLPSAFAVFQGEGWVRPLLLGLVSMAVLLAGARLRLQAPALLGGLTLAVVVLHELAPWVALVVVAVPRWAPMAAGGLLLVALGATYEARLRDVRRLRAAVGRMR</sequence>
<comment type="caution">
    <text evidence="3">The sequence shown here is derived from an EMBL/GenBank/DDBJ whole genome shotgun (WGS) entry which is preliminary data.</text>
</comment>
<feature type="transmembrane region" description="Helical" evidence="2">
    <location>
        <begin position="264"/>
        <end position="281"/>
    </location>
</feature>
<evidence type="ECO:0000313" key="3">
    <source>
        <dbReference type="EMBL" id="NYF43124.1"/>
    </source>
</evidence>
<evidence type="ECO:0000256" key="2">
    <source>
        <dbReference type="SAM" id="Phobius"/>
    </source>
</evidence>
<feature type="transmembrane region" description="Helical" evidence="2">
    <location>
        <begin position="786"/>
        <end position="805"/>
    </location>
</feature>
<evidence type="ECO:0008006" key="5">
    <source>
        <dbReference type="Google" id="ProtNLM"/>
    </source>
</evidence>
<feature type="transmembrane region" description="Helical" evidence="2">
    <location>
        <begin position="472"/>
        <end position="491"/>
    </location>
</feature>
<keyword evidence="2" id="KW-1133">Transmembrane helix</keyword>
<feature type="transmembrane region" description="Helical" evidence="2">
    <location>
        <begin position="725"/>
        <end position="744"/>
    </location>
</feature>
<feature type="transmembrane region" description="Helical" evidence="2">
    <location>
        <begin position="865"/>
        <end position="882"/>
    </location>
</feature>
<proteinExistence type="predicted"/>
<evidence type="ECO:0000256" key="1">
    <source>
        <dbReference type="SAM" id="MobiDB-lite"/>
    </source>
</evidence>
<dbReference type="Proteomes" id="UP000576393">
    <property type="component" value="Unassembled WGS sequence"/>
</dbReference>
<dbReference type="RefSeq" id="WP_179826128.1">
    <property type="nucleotide sequence ID" value="NZ_JACCCO010000002.1"/>
</dbReference>
<dbReference type="InterPro" id="IPR058062">
    <property type="entry name" value="SCO7613_C"/>
</dbReference>
<feature type="compositionally biased region" description="Basic and acidic residues" evidence="1">
    <location>
        <begin position="300"/>
        <end position="346"/>
    </location>
</feature>
<feature type="transmembrane region" description="Helical" evidence="2">
    <location>
        <begin position="671"/>
        <end position="691"/>
    </location>
</feature>
<feature type="transmembrane region" description="Helical" evidence="2">
    <location>
        <begin position="557"/>
        <end position="576"/>
    </location>
</feature>
<feature type="transmembrane region" description="Helical" evidence="2">
    <location>
        <begin position="150"/>
        <end position="171"/>
    </location>
</feature>
<dbReference type="NCBIfam" id="NF047321">
    <property type="entry name" value="SCO7613_CTERM"/>
    <property type="match status" value="1"/>
</dbReference>
<reference evidence="3 4" key="1">
    <citation type="submission" date="2020-07" db="EMBL/GenBank/DDBJ databases">
        <title>Sequencing the genomes of 1000 actinobacteria strains.</title>
        <authorList>
            <person name="Klenk H.-P."/>
        </authorList>
    </citation>
    <scope>NUCLEOTIDE SEQUENCE [LARGE SCALE GENOMIC DNA]</scope>
    <source>
        <strain evidence="3 4">DSM 45763</strain>
    </source>
</reference>
<feature type="transmembrane region" description="Helical" evidence="2">
    <location>
        <begin position="888"/>
        <end position="907"/>
    </location>
</feature>
<feature type="transmembrane region" description="Helical" evidence="2">
    <location>
        <begin position="416"/>
        <end position="440"/>
    </location>
</feature>
<feature type="transmembrane region" description="Helical" evidence="2">
    <location>
        <begin position="639"/>
        <end position="659"/>
    </location>
</feature>
<feature type="compositionally biased region" description="Gly residues" evidence="1">
    <location>
        <begin position="359"/>
        <end position="373"/>
    </location>
</feature>